<dbReference type="InterPro" id="IPR008274">
    <property type="entry name" value="AldOxase/xan_DH_MoCoBD1"/>
</dbReference>
<dbReference type="Proteomes" id="UP000480178">
    <property type="component" value="Chromosome"/>
</dbReference>
<sequence>MKEKETNASLSRRDFLKGAGCLTIAFPLFGTCWLPETDKSLDDTLPGSLKGQPQINAWLEILPEGKIRVLTGKMELGQGIRTAIAQVAAEELDMDIENVEVHLAETGRTPHEGYTAGSGSIENSAMSVRYAAAAARMKLMELAAKKLQAKTEQLELANGSVFVKGGKQKLTFSQILDGAQLKDEVRLPVQLKEKSAYKLVGKAIPRKDIERMVRGQQYYIQDLRFPGMVHGRIIRPSAYEAKLSSFDEKALKQKFPGIIKTVVNGNFLGLIATDEFEAMQAQAFVKEHATWTPGKALPEGDLQTYIKKLPGKTEQVKVKGNINGASGGNALSIQASYFKPYIMHGSIGPSCGIALFENSILHIWSHSQGIYPMREALTKMLGIPSDQIHIVGVPGSGCYGHNGADDAATDAALLAMAYPGKHVRVQWSRAEEHGWEPYGSAIAVDLKASLDSSGKINYWDSEVWTDSHSTRPGGDPATLLTARHIDKAFKMQSAGYTGGGHRNAEPYYAIPNLQIVAHFFEGPLRVSSLRGLGAYANIFALESFMDELAEKAGKDPLTFRLMHLEDERAIAVVKKIQEMTKNEKTNKKEGMGYAFSRYKNTATYCAVAAKVSVETGSGEVKVHKMWASIDAGEVINLDGIINQTEGGMIQSASWTLKEQVQFDSRHVNSLDWASYPIFRFSDVPQVEVAVINRPQEKPLGAGEAAQGPTSAAIANAVYRACGKRIRHLPIEQAMKQK</sequence>
<dbReference type="PANTHER" id="PTHR47495:SF1">
    <property type="entry name" value="BLL3820 PROTEIN"/>
    <property type="match status" value="1"/>
</dbReference>
<dbReference type="PIRSF" id="PIRSF036389">
    <property type="entry name" value="IOR_B"/>
    <property type="match status" value="1"/>
</dbReference>
<dbReference type="EMBL" id="CP048222">
    <property type="protein sequence ID" value="QHT70686.1"/>
    <property type="molecule type" value="Genomic_DNA"/>
</dbReference>
<dbReference type="InterPro" id="IPR006311">
    <property type="entry name" value="TAT_signal"/>
</dbReference>
<dbReference type="PANTHER" id="PTHR47495">
    <property type="entry name" value="ALDEHYDE DEHYDROGENASE"/>
    <property type="match status" value="1"/>
</dbReference>
<dbReference type="RefSeq" id="WP_162446661.1">
    <property type="nucleotide sequence ID" value="NZ_CP048222.1"/>
</dbReference>
<evidence type="ECO:0000313" key="4">
    <source>
        <dbReference type="Proteomes" id="UP000480178"/>
    </source>
</evidence>
<dbReference type="Pfam" id="PF20256">
    <property type="entry name" value="MoCoBD_2"/>
    <property type="match status" value="2"/>
</dbReference>
<dbReference type="Pfam" id="PF02738">
    <property type="entry name" value="MoCoBD_1"/>
    <property type="match status" value="1"/>
</dbReference>
<feature type="coiled-coil region" evidence="1">
    <location>
        <begin position="130"/>
        <end position="157"/>
    </location>
</feature>
<dbReference type="InterPro" id="IPR037165">
    <property type="entry name" value="AldOxase/xan_DH_Mopterin-bd_sf"/>
</dbReference>
<organism evidence="3 4">
    <name type="scientific">Rhodocytophaga rosea</name>
    <dbReference type="NCBI Taxonomy" id="2704465"/>
    <lineage>
        <taxon>Bacteria</taxon>
        <taxon>Pseudomonadati</taxon>
        <taxon>Bacteroidota</taxon>
        <taxon>Cytophagia</taxon>
        <taxon>Cytophagales</taxon>
        <taxon>Rhodocytophagaceae</taxon>
        <taxon>Rhodocytophaga</taxon>
    </lineage>
</organism>
<dbReference type="InterPro" id="IPR052516">
    <property type="entry name" value="N-heterocyclic_Hydroxylase"/>
</dbReference>
<accession>A0A6C0GRJ1</accession>
<dbReference type="NCBIfam" id="TIGR01409">
    <property type="entry name" value="TAT_signal_seq"/>
    <property type="match status" value="1"/>
</dbReference>
<dbReference type="Gene3D" id="3.30.365.10">
    <property type="entry name" value="Aldehyde oxidase/xanthine dehydrogenase, molybdopterin binding domain"/>
    <property type="match status" value="4"/>
</dbReference>
<evidence type="ECO:0000313" key="3">
    <source>
        <dbReference type="EMBL" id="QHT70686.1"/>
    </source>
</evidence>
<dbReference type="InterPro" id="IPR019546">
    <property type="entry name" value="TAT_signal_bac_arc"/>
</dbReference>
<evidence type="ECO:0000259" key="2">
    <source>
        <dbReference type="SMART" id="SM01008"/>
    </source>
</evidence>
<keyword evidence="4" id="KW-1185">Reference proteome</keyword>
<reference evidence="3 4" key="1">
    <citation type="submission" date="2020-01" db="EMBL/GenBank/DDBJ databases">
        <authorList>
            <person name="Kim M.K."/>
        </authorList>
    </citation>
    <scope>NUCLEOTIDE SEQUENCE [LARGE SCALE GENOMIC DNA]</scope>
    <source>
        <strain evidence="3 4">172606-1</strain>
    </source>
</reference>
<dbReference type="GO" id="GO:0016491">
    <property type="term" value="F:oxidoreductase activity"/>
    <property type="evidence" value="ECO:0007669"/>
    <property type="project" value="InterPro"/>
</dbReference>
<dbReference type="KEGG" id="rhoz:GXP67_30570"/>
<name>A0A6C0GRJ1_9BACT</name>
<dbReference type="AlphaFoldDB" id="A0A6C0GRJ1"/>
<feature type="domain" description="Aldehyde oxidase/xanthine dehydrogenase a/b hammerhead" evidence="2">
    <location>
        <begin position="214"/>
        <end position="295"/>
    </location>
</feature>
<dbReference type="PROSITE" id="PS51318">
    <property type="entry name" value="TAT"/>
    <property type="match status" value="1"/>
</dbReference>
<dbReference type="InterPro" id="IPR000674">
    <property type="entry name" value="Ald_Oxase/Xan_DH_a/b"/>
</dbReference>
<dbReference type="InterPro" id="IPR046867">
    <property type="entry name" value="AldOxase/xan_DH_MoCoBD2"/>
</dbReference>
<gene>
    <name evidence="3" type="ORF">GXP67_30570</name>
</gene>
<protein>
    <submittedName>
        <fullName evidence="3">Xanthine dehydrogenase family protein molybdopterin-binding subunit</fullName>
    </submittedName>
</protein>
<dbReference type="SUPFAM" id="SSF56003">
    <property type="entry name" value="Molybdenum cofactor-binding domain"/>
    <property type="match status" value="2"/>
</dbReference>
<dbReference type="SMART" id="SM01008">
    <property type="entry name" value="Ald_Xan_dh_C"/>
    <property type="match status" value="1"/>
</dbReference>
<dbReference type="Gene3D" id="3.90.1170.50">
    <property type="entry name" value="Aldehyde oxidase/xanthine dehydrogenase, a/b hammerhead"/>
    <property type="match status" value="1"/>
</dbReference>
<dbReference type="InterPro" id="IPR012368">
    <property type="entry name" value="OxRdtase_Mopterin-bd_su_IorB"/>
</dbReference>
<proteinExistence type="predicted"/>
<evidence type="ECO:0000256" key="1">
    <source>
        <dbReference type="SAM" id="Coils"/>
    </source>
</evidence>
<keyword evidence="1" id="KW-0175">Coiled coil</keyword>